<keyword evidence="6" id="KW-0805">Transcription regulation</keyword>
<dbReference type="Proteomes" id="UP000063718">
    <property type="component" value="Unassembled WGS sequence"/>
</dbReference>
<dbReference type="InterPro" id="IPR001367">
    <property type="entry name" value="Fe_dep_repressor"/>
</dbReference>
<dbReference type="InterPro" id="IPR050536">
    <property type="entry name" value="DtxR_MntR_Metal-Reg"/>
</dbReference>
<organism evidence="13">
    <name type="scientific">Moorella thermoacetica Y72</name>
    <dbReference type="NCBI Taxonomy" id="1325331"/>
    <lineage>
        <taxon>Bacteria</taxon>
        <taxon>Bacillati</taxon>
        <taxon>Bacillota</taxon>
        <taxon>Clostridia</taxon>
        <taxon>Neomoorellales</taxon>
        <taxon>Neomoorellaceae</taxon>
        <taxon>Neomoorella</taxon>
    </lineage>
</organism>
<dbReference type="EMBL" id="DF238840">
    <property type="protein sequence ID" value="GAF27195.1"/>
    <property type="molecule type" value="Genomic_DNA"/>
</dbReference>
<dbReference type="GO" id="GO:0046914">
    <property type="term" value="F:transition metal ion binding"/>
    <property type="evidence" value="ECO:0007669"/>
    <property type="project" value="InterPro"/>
</dbReference>
<dbReference type="Pfam" id="PF01325">
    <property type="entry name" value="Fe_dep_repress"/>
    <property type="match status" value="1"/>
</dbReference>
<keyword evidence="10" id="KW-0464">Manganese</keyword>
<evidence type="ECO:0000256" key="6">
    <source>
        <dbReference type="ARBA" id="ARBA00023015"/>
    </source>
</evidence>
<dbReference type="InterPro" id="IPR036388">
    <property type="entry name" value="WH-like_DNA-bd_sf"/>
</dbReference>
<dbReference type="GO" id="GO:0046983">
    <property type="term" value="F:protein dimerization activity"/>
    <property type="evidence" value="ECO:0007669"/>
    <property type="project" value="InterPro"/>
</dbReference>
<evidence type="ECO:0000256" key="8">
    <source>
        <dbReference type="ARBA" id="ARBA00023159"/>
    </source>
</evidence>
<evidence type="ECO:0000256" key="3">
    <source>
        <dbReference type="ARBA" id="ARBA00011738"/>
    </source>
</evidence>
<keyword evidence="4" id="KW-0963">Cytoplasm</keyword>
<dbReference type="PROSITE" id="PS50944">
    <property type="entry name" value="HTH_DTXR"/>
    <property type="match status" value="1"/>
</dbReference>
<dbReference type="AlphaFoldDB" id="A0A0S6UJN9"/>
<dbReference type="GO" id="GO:0003700">
    <property type="term" value="F:DNA-binding transcription factor activity"/>
    <property type="evidence" value="ECO:0007669"/>
    <property type="project" value="InterPro"/>
</dbReference>
<dbReference type="InterPro" id="IPR036390">
    <property type="entry name" value="WH_DNA-bd_sf"/>
</dbReference>
<evidence type="ECO:0000256" key="10">
    <source>
        <dbReference type="ARBA" id="ARBA00023211"/>
    </source>
</evidence>
<evidence type="ECO:0000256" key="1">
    <source>
        <dbReference type="ARBA" id="ARBA00004496"/>
    </source>
</evidence>
<dbReference type="GO" id="GO:0005737">
    <property type="term" value="C:cytoplasm"/>
    <property type="evidence" value="ECO:0007669"/>
    <property type="project" value="UniProtKB-SubCell"/>
</dbReference>
<dbReference type="SUPFAM" id="SSF47979">
    <property type="entry name" value="Iron-dependent repressor protein, dimerization domain"/>
    <property type="match status" value="1"/>
</dbReference>
<proteinExistence type="inferred from homology"/>
<keyword evidence="7" id="KW-0238">DNA-binding</keyword>
<dbReference type="GO" id="GO:0003677">
    <property type="term" value="F:DNA binding"/>
    <property type="evidence" value="ECO:0007669"/>
    <property type="project" value="UniProtKB-KW"/>
</dbReference>
<evidence type="ECO:0000256" key="5">
    <source>
        <dbReference type="ARBA" id="ARBA00022491"/>
    </source>
</evidence>
<accession>A0A0S6UJN9</accession>
<keyword evidence="8" id="KW-0010">Activator</keyword>
<keyword evidence="5" id="KW-0678">Repressor</keyword>
<evidence type="ECO:0000256" key="11">
    <source>
        <dbReference type="ARBA" id="ARBA00032593"/>
    </source>
</evidence>
<comment type="subcellular location">
    <subcellularLocation>
        <location evidence="1">Cytoplasm</location>
    </subcellularLocation>
</comment>
<protein>
    <recommendedName>
        <fullName evidence="11">Manganese transport regulator</fullName>
    </recommendedName>
</protein>
<sequence length="189" mass="22158">MPVKSSFFNPGLKTVPAGIKFRDRETLAGGRIMLTESMEDYLEMIYRIIQEKGYVRAVDLAGALNIQPSSVTRMIQKLHEGGFVIYEKYRHIALTDKGRRTGYFLVWRDEMLKDFLTLFNARVGVEEQVEGIEHYITPPTMCLFRNLVQYFRAHPEYLDELLAMNRLNKYPEGERLEDLRAWLFRHSSD</sequence>
<evidence type="ECO:0000256" key="9">
    <source>
        <dbReference type="ARBA" id="ARBA00023163"/>
    </source>
</evidence>
<evidence type="ECO:0000256" key="7">
    <source>
        <dbReference type="ARBA" id="ARBA00023125"/>
    </source>
</evidence>
<gene>
    <name evidence="13" type="ORF">MTY_2536</name>
</gene>
<name>A0A0S6UJN9_NEOTH</name>
<comment type="subunit">
    <text evidence="3">Homodimer.</text>
</comment>
<dbReference type="Pfam" id="PF02742">
    <property type="entry name" value="Fe_dep_repr_C"/>
    <property type="match status" value="1"/>
</dbReference>
<dbReference type="SMART" id="SM00529">
    <property type="entry name" value="HTH_DTXR"/>
    <property type="match status" value="1"/>
</dbReference>
<dbReference type="SUPFAM" id="SSF46785">
    <property type="entry name" value="Winged helix' DNA-binding domain"/>
    <property type="match status" value="1"/>
</dbReference>
<dbReference type="PANTHER" id="PTHR33238">
    <property type="entry name" value="IRON (METAL) DEPENDENT REPRESSOR, DTXR FAMILY"/>
    <property type="match status" value="1"/>
</dbReference>
<dbReference type="InterPro" id="IPR022687">
    <property type="entry name" value="HTH_DTXR"/>
</dbReference>
<dbReference type="Gene3D" id="1.10.60.10">
    <property type="entry name" value="Iron dependent repressor, metal binding and dimerisation domain"/>
    <property type="match status" value="1"/>
</dbReference>
<keyword evidence="9" id="KW-0804">Transcription</keyword>
<dbReference type="InterPro" id="IPR022689">
    <property type="entry name" value="Iron_dep_repressor"/>
</dbReference>
<evidence type="ECO:0000256" key="2">
    <source>
        <dbReference type="ARBA" id="ARBA00007871"/>
    </source>
</evidence>
<evidence type="ECO:0000256" key="4">
    <source>
        <dbReference type="ARBA" id="ARBA00022490"/>
    </source>
</evidence>
<dbReference type="FunFam" id="1.10.10.10:FF:000189">
    <property type="entry name" value="HTH-type transcriptional regulator MntR"/>
    <property type="match status" value="1"/>
</dbReference>
<comment type="similarity">
    <text evidence="2">Belongs to the DtxR/MntR family.</text>
</comment>
<dbReference type="PANTHER" id="PTHR33238:SF11">
    <property type="entry name" value="TRANSCRIPTIONAL REGULATOR MNTR"/>
    <property type="match status" value="1"/>
</dbReference>
<feature type="domain" description="HTH dtxR-type" evidence="12">
    <location>
        <begin position="34"/>
        <end position="95"/>
    </location>
</feature>
<dbReference type="Gene3D" id="1.10.10.10">
    <property type="entry name" value="Winged helix-like DNA-binding domain superfamily/Winged helix DNA-binding domain"/>
    <property type="match status" value="1"/>
</dbReference>
<evidence type="ECO:0000313" key="13">
    <source>
        <dbReference type="EMBL" id="GAF27195.1"/>
    </source>
</evidence>
<reference evidence="13" key="1">
    <citation type="journal article" date="2014" name="Gene">
        <title>Genome-guided analysis of transformation efficiency and carbon dioxide assimilation by Moorella thermoacetica Y72.</title>
        <authorList>
            <person name="Tsukahara K."/>
            <person name="Kita A."/>
            <person name="Nakashimada Y."/>
            <person name="Hoshino T."/>
            <person name="Murakami K."/>
        </authorList>
    </citation>
    <scope>NUCLEOTIDE SEQUENCE [LARGE SCALE GENOMIC DNA]</scope>
    <source>
        <strain evidence="13">Y72</strain>
    </source>
</reference>
<evidence type="ECO:0000259" key="12">
    <source>
        <dbReference type="PROSITE" id="PS50944"/>
    </source>
</evidence>
<dbReference type="NCBIfam" id="NF003025">
    <property type="entry name" value="PRK03902.1"/>
    <property type="match status" value="1"/>
</dbReference>
<dbReference type="InterPro" id="IPR036421">
    <property type="entry name" value="Fe_dep_repressor_sf"/>
</dbReference>